<name>A0A7J6RJ67_PEROL</name>
<evidence type="ECO:0000256" key="1">
    <source>
        <dbReference type="SAM" id="Coils"/>
    </source>
</evidence>
<keyword evidence="1" id="KW-0175">Coiled coil</keyword>
<organism evidence="2 3">
    <name type="scientific">Perkinsus olseni</name>
    <name type="common">Perkinsus atlanticus</name>
    <dbReference type="NCBI Taxonomy" id="32597"/>
    <lineage>
        <taxon>Eukaryota</taxon>
        <taxon>Sar</taxon>
        <taxon>Alveolata</taxon>
        <taxon>Perkinsozoa</taxon>
        <taxon>Perkinsea</taxon>
        <taxon>Perkinsida</taxon>
        <taxon>Perkinsidae</taxon>
        <taxon>Perkinsus</taxon>
    </lineage>
</organism>
<gene>
    <name evidence="2" type="ORF">FOZ63_017815</name>
</gene>
<evidence type="ECO:0000313" key="3">
    <source>
        <dbReference type="Proteomes" id="UP000553632"/>
    </source>
</evidence>
<feature type="non-terminal residue" evidence="2">
    <location>
        <position position="112"/>
    </location>
</feature>
<evidence type="ECO:0000313" key="2">
    <source>
        <dbReference type="EMBL" id="KAF4720391.1"/>
    </source>
</evidence>
<sequence>MEDKMLMGTKVIQQAAVQEKELKKARRALEKKKEDEERIRAKVKEQEEERLLLAEKYEAKDGQVLKLTNKLEKLWHKYKNASAEVDDLQREFQQEREDMLESIRALSKELKL</sequence>
<proteinExistence type="predicted"/>
<feature type="coiled-coil region" evidence="1">
    <location>
        <begin position="12"/>
        <end position="109"/>
    </location>
</feature>
<dbReference type="Proteomes" id="UP000553632">
    <property type="component" value="Unassembled WGS sequence"/>
</dbReference>
<dbReference type="EMBL" id="JABANO010025351">
    <property type="protein sequence ID" value="KAF4720391.1"/>
    <property type="molecule type" value="Genomic_DNA"/>
</dbReference>
<dbReference type="AlphaFoldDB" id="A0A7J6RJ67"/>
<comment type="caution">
    <text evidence="2">The sequence shown here is derived from an EMBL/GenBank/DDBJ whole genome shotgun (WGS) entry which is preliminary data.</text>
</comment>
<protein>
    <submittedName>
        <fullName evidence="2">Uncharacterized protein</fullName>
    </submittedName>
</protein>
<reference evidence="2 3" key="1">
    <citation type="submission" date="2020-04" db="EMBL/GenBank/DDBJ databases">
        <title>Perkinsus olseni comparative genomics.</title>
        <authorList>
            <person name="Bogema D.R."/>
        </authorList>
    </citation>
    <scope>NUCLEOTIDE SEQUENCE [LARGE SCALE GENOMIC DNA]</scope>
    <source>
        <strain evidence="2 3">ATCC PRA-207</strain>
    </source>
</reference>
<accession>A0A7J6RJ67</accession>
<keyword evidence="3" id="KW-1185">Reference proteome</keyword>